<dbReference type="GO" id="GO:0005886">
    <property type="term" value="C:plasma membrane"/>
    <property type="evidence" value="ECO:0007669"/>
    <property type="project" value="UniProtKB-SubCell"/>
</dbReference>
<evidence type="ECO:0000256" key="6">
    <source>
        <dbReference type="SAM" id="Phobius"/>
    </source>
</evidence>
<keyword evidence="2" id="KW-1003">Cell membrane</keyword>
<feature type="transmembrane region" description="Helical" evidence="6">
    <location>
        <begin position="298"/>
        <end position="318"/>
    </location>
</feature>
<evidence type="ECO:0000313" key="8">
    <source>
        <dbReference type="Proteomes" id="UP000705508"/>
    </source>
</evidence>
<organism evidence="7 8">
    <name type="scientific">Mordavella massiliensis</name>
    <dbReference type="NCBI Taxonomy" id="1871024"/>
    <lineage>
        <taxon>Bacteria</taxon>
        <taxon>Bacillati</taxon>
        <taxon>Bacillota</taxon>
        <taxon>Clostridia</taxon>
        <taxon>Eubacteriales</taxon>
        <taxon>Clostridiaceae</taxon>
        <taxon>Mordavella</taxon>
    </lineage>
</organism>
<evidence type="ECO:0000256" key="1">
    <source>
        <dbReference type="ARBA" id="ARBA00004651"/>
    </source>
</evidence>
<dbReference type="InterPro" id="IPR050833">
    <property type="entry name" value="Poly_Biosynth_Transport"/>
</dbReference>
<feature type="transmembrane region" description="Helical" evidence="6">
    <location>
        <begin position="172"/>
        <end position="192"/>
    </location>
</feature>
<evidence type="ECO:0008006" key="9">
    <source>
        <dbReference type="Google" id="ProtNLM"/>
    </source>
</evidence>
<feature type="transmembrane region" description="Helical" evidence="6">
    <location>
        <begin position="330"/>
        <end position="349"/>
    </location>
</feature>
<accession>A0A938XDQ7</accession>
<feature type="transmembrane region" description="Helical" evidence="6">
    <location>
        <begin position="252"/>
        <end position="277"/>
    </location>
</feature>
<feature type="transmembrane region" description="Helical" evidence="6">
    <location>
        <begin position="12"/>
        <end position="32"/>
    </location>
</feature>
<keyword evidence="4 6" id="KW-1133">Transmembrane helix</keyword>
<feature type="transmembrane region" description="Helical" evidence="6">
    <location>
        <begin position="386"/>
        <end position="405"/>
    </location>
</feature>
<dbReference type="Proteomes" id="UP000705508">
    <property type="component" value="Unassembled WGS sequence"/>
</dbReference>
<sequence length="469" mass="53352">MIIRNQFFRNLVSAFLAQGVGLVLNVILSLAVPKVLGITEYGYWQLFIFYTGYVGFFHFGWADGIYLRLGGKDYKNLDYKTLGVEYRFFLVMESLIAILVVVAAYGMVDDANRIFVFVGTAVYMVLYNATLYLNYIFQAVNEIKTYALSVIMDRIFLLAVVIVLLFAGEESYIPFIISYVVSKFISLAYLFYKGKKIVFVKLSGYRDAMLDTKENILVGSNLMLANIASLMILGVGRVVIDQIWGINFFGKISFSLSLTNFFLLFIQQVSMVLFPFLRKIQEDKLTMAYSGLKTVLEVLLPISLVLYVPIKCILIIWLPEYAESLEYLALLLPVCIFDGKMQMLYNTYLKVLREEKKMLQINVISLLVSVFLAGVCGFILHNFFAVIISMLAAVAFRCIVAELYLARKMHISSGHNFIAELLVVVIFVLVSWQMPDLQSFIIVVCVYICYLLTNSKKLVSCLKMLKTKP</sequence>
<protein>
    <recommendedName>
        <fullName evidence="9">Polysaccharide biosynthesis protein</fullName>
    </recommendedName>
</protein>
<name>A0A938XDQ7_9CLOT</name>
<reference evidence="7" key="1">
    <citation type="submission" date="2020-08" db="EMBL/GenBank/DDBJ databases">
        <authorList>
            <person name="Cejkova D."/>
            <person name="Kubasova T."/>
            <person name="Jahodarova E."/>
            <person name="Rychlik I."/>
        </authorList>
    </citation>
    <scope>NUCLEOTIDE SEQUENCE</scope>
    <source>
        <strain evidence="7">An582</strain>
    </source>
</reference>
<evidence type="ECO:0000313" key="7">
    <source>
        <dbReference type="EMBL" id="MBM6948823.1"/>
    </source>
</evidence>
<proteinExistence type="predicted"/>
<feature type="transmembrane region" description="Helical" evidence="6">
    <location>
        <begin position="44"/>
        <end position="67"/>
    </location>
</feature>
<comment type="subcellular location">
    <subcellularLocation>
        <location evidence="1">Cell membrane</location>
        <topology evidence="1">Multi-pass membrane protein</topology>
    </subcellularLocation>
</comment>
<feature type="transmembrane region" description="Helical" evidence="6">
    <location>
        <begin position="145"/>
        <end position="166"/>
    </location>
</feature>
<evidence type="ECO:0000256" key="2">
    <source>
        <dbReference type="ARBA" id="ARBA00022475"/>
    </source>
</evidence>
<feature type="transmembrane region" description="Helical" evidence="6">
    <location>
        <begin position="88"/>
        <end position="108"/>
    </location>
</feature>
<keyword evidence="5 6" id="KW-0472">Membrane</keyword>
<gene>
    <name evidence="7" type="ORF">H6A20_09190</name>
</gene>
<evidence type="ECO:0000256" key="4">
    <source>
        <dbReference type="ARBA" id="ARBA00022989"/>
    </source>
</evidence>
<keyword evidence="3 6" id="KW-0812">Transmembrane</keyword>
<feature type="transmembrane region" description="Helical" evidence="6">
    <location>
        <begin position="114"/>
        <end position="133"/>
    </location>
</feature>
<feature type="transmembrane region" description="Helical" evidence="6">
    <location>
        <begin position="440"/>
        <end position="459"/>
    </location>
</feature>
<comment type="caution">
    <text evidence="7">The sequence shown here is derived from an EMBL/GenBank/DDBJ whole genome shotgun (WGS) entry which is preliminary data.</text>
</comment>
<feature type="transmembrane region" description="Helical" evidence="6">
    <location>
        <begin position="417"/>
        <end position="434"/>
    </location>
</feature>
<evidence type="ECO:0000256" key="5">
    <source>
        <dbReference type="ARBA" id="ARBA00023136"/>
    </source>
</evidence>
<feature type="transmembrane region" description="Helical" evidence="6">
    <location>
        <begin position="216"/>
        <end position="240"/>
    </location>
</feature>
<dbReference type="RefSeq" id="WP_204906827.1">
    <property type="nucleotide sequence ID" value="NZ_JACJKS010000012.1"/>
</dbReference>
<dbReference type="EMBL" id="JACJKS010000012">
    <property type="protein sequence ID" value="MBM6948823.1"/>
    <property type="molecule type" value="Genomic_DNA"/>
</dbReference>
<reference evidence="7" key="2">
    <citation type="journal article" date="2021" name="Sci. Rep.">
        <title>The distribution of antibiotic resistance genes in chicken gut microbiota commensals.</title>
        <authorList>
            <person name="Juricova H."/>
            <person name="Matiasovicova J."/>
            <person name="Kubasova T."/>
            <person name="Cejkova D."/>
            <person name="Rychlik I."/>
        </authorList>
    </citation>
    <scope>NUCLEOTIDE SEQUENCE</scope>
    <source>
        <strain evidence="7">An582</strain>
    </source>
</reference>
<dbReference type="AlphaFoldDB" id="A0A938XDQ7"/>
<feature type="transmembrane region" description="Helical" evidence="6">
    <location>
        <begin position="361"/>
        <end position="380"/>
    </location>
</feature>
<dbReference type="PANTHER" id="PTHR30250:SF11">
    <property type="entry name" value="O-ANTIGEN TRANSPORTER-RELATED"/>
    <property type="match status" value="1"/>
</dbReference>
<dbReference type="PANTHER" id="PTHR30250">
    <property type="entry name" value="PST FAMILY PREDICTED COLANIC ACID TRANSPORTER"/>
    <property type="match status" value="1"/>
</dbReference>
<evidence type="ECO:0000256" key="3">
    <source>
        <dbReference type="ARBA" id="ARBA00022692"/>
    </source>
</evidence>